<dbReference type="Proteomes" id="UP001165960">
    <property type="component" value="Unassembled WGS sequence"/>
</dbReference>
<accession>A0ACC2RJD5</accession>
<gene>
    <name evidence="1" type="ORF">DSO57_1016997</name>
</gene>
<keyword evidence="2" id="KW-1185">Reference proteome</keyword>
<organism evidence="1 2">
    <name type="scientific">Entomophthora muscae</name>
    <dbReference type="NCBI Taxonomy" id="34485"/>
    <lineage>
        <taxon>Eukaryota</taxon>
        <taxon>Fungi</taxon>
        <taxon>Fungi incertae sedis</taxon>
        <taxon>Zoopagomycota</taxon>
        <taxon>Entomophthoromycotina</taxon>
        <taxon>Entomophthoromycetes</taxon>
        <taxon>Entomophthorales</taxon>
        <taxon>Entomophthoraceae</taxon>
        <taxon>Entomophthora</taxon>
    </lineage>
</organism>
<dbReference type="EMBL" id="QTSX02007170">
    <property type="protein sequence ID" value="KAJ9050169.1"/>
    <property type="molecule type" value="Genomic_DNA"/>
</dbReference>
<evidence type="ECO:0000313" key="2">
    <source>
        <dbReference type="Proteomes" id="UP001165960"/>
    </source>
</evidence>
<reference evidence="1" key="1">
    <citation type="submission" date="2022-04" db="EMBL/GenBank/DDBJ databases">
        <title>Genome of the entomopathogenic fungus Entomophthora muscae.</title>
        <authorList>
            <person name="Elya C."/>
            <person name="Lovett B.R."/>
            <person name="Lee E."/>
            <person name="Macias A.M."/>
            <person name="Hajek A.E."/>
            <person name="De Bivort B.L."/>
            <person name="Kasson M.T."/>
            <person name="De Fine Licht H.H."/>
            <person name="Stajich J.E."/>
        </authorList>
    </citation>
    <scope>NUCLEOTIDE SEQUENCE</scope>
    <source>
        <strain evidence="1">Berkeley</strain>
    </source>
</reference>
<proteinExistence type="predicted"/>
<sequence>MIQADMPFVRCGPGKKTTPNPYNSKDVLLPYMRDPKMKDRCRLRKTSSIVFHTLQNRCQVPSKKGQCTEWSDGRYYQITGVHVEFDGPASSWPAQARRNPKKWRVSTKPLIPSIVILPPGMYGSASTGHSAVLESKFPSGHICTSNWNAPTRGRLSLWKIMPKPGVIYIALRGKQRPKPPHKHKLPY</sequence>
<protein>
    <submittedName>
        <fullName evidence="1">Uncharacterized protein</fullName>
    </submittedName>
</protein>
<comment type="caution">
    <text evidence="1">The sequence shown here is derived from an EMBL/GenBank/DDBJ whole genome shotgun (WGS) entry which is preliminary data.</text>
</comment>
<name>A0ACC2RJD5_9FUNG</name>
<evidence type="ECO:0000313" key="1">
    <source>
        <dbReference type="EMBL" id="KAJ9050169.1"/>
    </source>
</evidence>